<dbReference type="EMBL" id="JBANDL010000002">
    <property type="protein sequence ID" value="MEI2456700.1"/>
    <property type="molecule type" value="Genomic_DNA"/>
</dbReference>
<dbReference type="RefSeq" id="WP_064747157.1">
    <property type="nucleotide sequence ID" value="NZ_CP159925.1"/>
</dbReference>
<reference evidence="2" key="2">
    <citation type="submission" date="2024-06" db="EMBL/GenBank/DDBJ databases">
        <authorList>
            <person name="Li S."/>
        </authorList>
    </citation>
    <scope>NUCLEOTIDE SEQUENCE</scope>
    <source>
        <strain evidence="2">SR10</strain>
    </source>
</reference>
<name>A0AAU8MT20_9GAMM</name>
<evidence type="ECO:0000313" key="1">
    <source>
        <dbReference type="EMBL" id="MEI2456700.1"/>
    </source>
</evidence>
<sequence length="84" mass="9054">MRPHDILPDGADTTVLGGATVRKGSVAAFLANARTLADPQADAAARAQAQRHIREVLPALRAIGLFETMQIRDPRLRAWVEAQA</sequence>
<proteinExistence type="predicted"/>
<dbReference type="AlphaFoldDB" id="A0AAU8MT20"/>
<reference evidence="1 3" key="1">
    <citation type="submission" date="2024-02" db="EMBL/GenBank/DDBJ databases">
        <title>Lysobacter Genome Sequencing and Mining.</title>
        <authorList>
            <person name="Bierman J."/>
            <person name="Walker M.C."/>
        </authorList>
    </citation>
    <scope>NUCLEOTIDE SEQUENCE [LARGE SCALE GENOMIC DNA]</scope>
    <source>
        <strain evidence="1 3">PB6250</strain>
    </source>
</reference>
<dbReference type="EMBL" id="CP159925">
    <property type="protein sequence ID" value="XCO75699.1"/>
    <property type="molecule type" value="Genomic_DNA"/>
</dbReference>
<dbReference type="Proteomes" id="UP001387215">
    <property type="component" value="Unassembled WGS sequence"/>
</dbReference>
<accession>A0AAU8MT20</accession>
<protein>
    <recommendedName>
        <fullName evidence="4">Preprotein translocase subunit SecD</fullName>
    </recommendedName>
</protein>
<keyword evidence="3" id="KW-1185">Reference proteome</keyword>
<evidence type="ECO:0008006" key="4">
    <source>
        <dbReference type="Google" id="ProtNLM"/>
    </source>
</evidence>
<evidence type="ECO:0000313" key="2">
    <source>
        <dbReference type="EMBL" id="XCO75699.1"/>
    </source>
</evidence>
<organism evidence="2">
    <name type="scientific">Lysobacter firmicutimachus</name>
    <dbReference type="NCBI Taxonomy" id="1792846"/>
    <lineage>
        <taxon>Bacteria</taxon>
        <taxon>Pseudomonadati</taxon>
        <taxon>Pseudomonadota</taxon>
        <taxon>Gammaproteobacteria</taxon>
        <taxon>Lysobacterales</taxon>
        <taxon>Lysobacteraceae</taxon>
        <taxon>Lysobacter</taxon>
    </lineage>
</organism>
<evidence type="ECO:0000313" key="3">
    <source>
        <dbReference type="Proteomes" id="UP001387215"/>
    </source>
</evidence>
<gene>
    <name evidence="2" type="ORF">ABU614_02600</name>
    <name evidence="1" type="ORF">V2J18_18755</name>
</gene>